<dbReference type="EMBL" id="JAUTXU010000027">
    <property type="protein sequence ID" value="KAK3719221.1"/>
    <property type="molecule type" value="Genomic_DNA"/>
</dbReference>
<organism evidence="1 2">
    <name type="scientific">Vermiconidia calcicola</name>
    <dbReference type="NCBI Taxonomy" id="1690605"/>
    <lineage>
        <taxon>Eukaryota</taxon>
        <taxon>Fungi</taxon>
        <taxon>Dikarya</taxon>
        <taxon>Ascomycota</taxon>
        <taxon>Pezizomycotina</taxon>
        <taxon>Dothideomycetes</taxon>
        <taxon>Dothideomycetidae</taxon>
        <taxon>Mycosphaerellales</taxon>
        <taxon>Extremaceae</taxon>
        <taxon>Vermiconidia</taxon>
    </lineage>
</organism>
<evidence type="ECO:0000313" key="1">
    <source>
        <dbReference type="EMBL" id="KAK3719221.1"/>
    </source>
</evidence>
<protein>
    <submittedName>
        <fullName evidence="1">Uncharacterized protein</fullName>
    </submittedName>
</protein>
<reference evidence="1" key="1">
    <citation type="submission" date="2023-07" db="EMBL/GenBank/DDBJ databases">
        <title>Black Yeasts Isolated from many extreme environments.</title>
        <authorList>
            <person name="Coleine C."/>
            <person name="Stajich J.E."/>
            <person name="Selbmann L."/>
        </authorList>
    </citation>
    <scope>NUCLEOTIDE SEQUENCE</scope>
    <source>
        <strain evidence="1">CCFEE 5714</strain>
    </source>
</reference>
<evidence type="ECO:0000313" key="2">
    <source>
        <dbReference type="Proteomes" id="UP001281147"/>
    </source>
</evidence>
<sequence>MPLIQSSAEHLPFIDAAPSDQAIAAANALVQAELASEDHGSLHPSIPVRTEPHFSDLVEAEHARLAAGEARDSGIDLSRYEALDAPAKGDVEGWKATLQKAYASAEYLRGREINLGLLETYGKNAWLIGNSQLEDILRSLEKEVEAMKLEQEAVEQARKAAQENVRGEMQSLEEGWRTGVGRMIETQAAVERLKQEVLERKRAAAS</sequence>
<comment type="caution">
    <text evidence="1">The sequence shown here is derived from an EMBL/GenBank/DDBJ whole genome shotgun (WGS) entry which is preliminary data.</text>
</comment>
<dbReference type="Proteomes" id="UP001281147">
    <property type="component" value="Unassembled WGS sequence"/>
</dbReference>
<accession>A0ACC3NMD2</accession>
<proteinExistence type="predicted"/>
<name>A0ACC3NMD2_9PEZI</name>
<gene>
    <name evidence="1" type="ORF">LTR37_004440</name>
</gene>
<keyword evidence="2" id="KW-1185">Reference proteome</keyword>